<dbReference type="EMBL" id="CP001016">
    <property type="protein sequence ID" value="ACB94010.1"/>
    <property type="molecule type" value="Genomic_DNA"/>
</dbReference>
<evidence type="ECO:0000313" key="6">
    <source>
        <dbReference type="Proteomes" id="UP000001695"/>
    </source>
</evidence>
<keyword evidence="2" id="KW-0479">Metal-binding</keyword>
<keyword evidence="6" id="KW-1185">Reference proteome</keyword>
<evidence type="ECO:0008006" key="7">
    <source>
        <dbReference type="Google" id="ProtNLM"/>
    </source>
</evidence>
<organism evidence="5 6">
    <name type="scientific">Beijerinckia indica subsp. indica (strain ATCC 9039 / DSM 1715 / NCIMB 8712)</name>
    <dbReference type="NCBI Taxonomy" id="395963"/>
    <lineage>
        <taxon>Bacteria</taxon>
        <taxon>Pseudomonadati</taxon>
        <taxon>Pseudomonadota</taxon>
        <taxon>Alphaproteobacteria</taxon>
        <taxon>Hyphomicrobiales</taxon>
        <taxon>Beijerinckiaceae</taxon>
        <taxon>Beijerinckia</taxon>
    </lineage>
</organism>
<dbReference type="KEGG" id="bid:Bind_0356"/>
<protein>
    <recommendedName>
        <fullName evidence="7">BFD domain protein (2Fe-2S)-binding domain protein</fullName>
    </recommendedName>
</protein>
<dbReference type="GO" id="GO:0051537">
    <property type="term" value="F:2 iron, 2 sulfur cluster binding"/>
    <property type="evidence" value="ECO:0007669"/>
    <property type="project" value="UniProtKB-KW"/>
</dbReference>
<accession>B2IDF8</accession>
<keyword evidence="4" id="KW-0411">Iron-sulfur</keyword>
<reference evidence="6" key="1">
    <citation type="submission" date="2008-03" db="EMBL/GenBank/DDBJ databases">
        <title>Complete sequence of chromosome of Beijerinckia indica subsp. indica ATCC 9039.</title>
        <authorList>
            <consortium name="US DOE Joint Genome Institute"/>
            <person name="Copeland A."/>
            <person name="Lucas S."/>
            <person name="Lapidus A."/>
            <person name="Glavina del Rio T."/>
            <person name="Dalin E."/>
            <person name="Tice H."/>
            <person name="Bruce D."/>
            <person name="Goodwin L."/>
            <person name="Pitluck S."/>
            <person name="LaButti K."/>
            <person name="Schmutz J."/>
            <person name="Larimer F."/>
            <person name="Land M."/>
            <person name="Hauser L."/>
            <person name="Kyrpides N."/>
            <person name="Mikhailova N."/>
            <person name="Dunfield P.F."/>
            <person name="Dedysh S.N."/>
            <person name="Liesack W."/>
            <person name="Saw J.H."/>
            <person name="Alam M."/>
            <person name="Chen Y."/>
            <person name="Murrell J.C."/>
            <person name="Richardson P."/>
        </authorList>
    </citation>
    <scope>NUCLEOTIDE SEQUENCE [LARGE SCALE GENOMIC DNA]</scope>
    <source>
        <strain evidence="6">ATCC 9039 / DSM 1715 / NCIMB 8712</strain>
    </source>
</reference>
<keyword evidence="1" id="KW-0001">2Fe-2S</keyword>
<dbReference type="eggNOG" id="COG2906">
    <property type="taxonomic scope" value="Bacteria"/>
</dbReference>
<dbReference type="InterPro" id="IPR052371">
    <property type="entry name" value="BFD-associated_ferredoxin"/>
</dbReference>
<reference evidence="5 6" key="2">
    <citation type="journal article" date="2010" name="J. Bacteriol.">
        <title>Complete genome sequence of Beijerinckia indica subsp. indica.</title>
        <authorList>
            <person name="Tamas I."/>
            <person name="Dedysh S.N."/>
            <person name="Liesack W."/>
            <person name="Stott M.B."/>
            <person name="Alam M."/>
            <person name="Murrell J.C."/>
            <person name="Dunfield P.F."/>
        </authorList>
    </citation>
    <scope>NUCLEOTIDE SEQUENCE [LARGE SCALE GENOMIC DNA]</scope>
    <source>
        <strain evidence="6">ATCC 9039 / DSM 1715 / NCIMB 8712</strain>
    </source>
</reference>
<dbReference type="PANTHER" id="PTHR37424">
    <property type="entry name" value="BACTERIOFERRITIN-ASSOCIATED FERREDOXIN"/>
    <property type="match status" value="1"/>
</dbReference>
<keyword evidence="3" id="KW-0408">Iron</keyword>
<evidence type="ECO:0000256" key="4">
    <source>
        <dbReference type="ARBA" id="ARBA00023014"/>
    </source>
</evidence>
<dbReference type="STRING" id="395963.Bind_0356"/>
<sequence length="97" mass="10234">MIVCSCNVLTDTKIRATLDSGTCPRTPGALYKCLGCNPNCRRCFATVRKLINEALGKAETQDLSPCTASCSVSEMAGDLTCAVAPDRDAILDETSSV</sequence>
<evidence type="ECO:0000256" key="3">
    <source>
        <dbReference type="ARBA" id="ARBA00023004"/>
    </source>
</evidence>
<proteinExistence type="predicted"/>
<dbReference type="Gene3D" id="1.10.10.1100">
    <property type="entry name" value="BFD-like [2Fe-2S]-binding domain"/>
    <property type="match status" value="1"/>
</dbReference>
<evidence type="ECO:0000256" key="2">
    <source>
        <dbReference type="ARBA" id="ARBA00022723"/>
    </source>
</evidence>
<dbReference type="InterPro" id="IPR041854">
    <property type="entry name" value="BFD-like_2Fe2S-bd_dom_sf"/>
</dbReference>
<evidence type="ECO:0000256" key="1">
    <source>
        <dbReference type="ARBA" id="ARBA00022714"/>
    </source>
</evidence>
<dbReference type="GO" id="GO:0046872">
    <property type="term" value="F:metal ion binding"/>
    <property type="evidence" value="ECO:0007669"/>
    <property type="project" value="UniProtKB-KW"/>
</dbReference>
<gene>
    <name evidence="5" type="ordered locus">Bind_0356</name>
</gene>
<dbReference type="PANTHER" id="PTHR37424:SF1">
    <property type="entry name" value="BACTERIOFERRITIN-ASSOCIATED FERREDOXIN"/>
    <property type="match status" value="1"/>
</dbReference>
<dbReference type="Proteomes" id="UP000001695">
    <property type="component" value="Chromosome"/>
</dbReference>
<dbReference type="AlphaFoldDB" id="B2IDF8"/>
<evidence type="ECO:0000313" key="5">
    <source>
        <dbReference type="EMBL" id="ACB94010.1"/>
    </source>
</evidence>
<dbReference type="HOGENOM" id="CLU_159205_0_1_5"/>
<name>B2IDF8_BEII9</name>